<dbReference type="EMBL" id="LAZR01000662">
    <property type="protein sequence ID" value="KKN61320.1"/>
    <property type="molecule type" value="Genomic_DNA"/>
</dbReference>
<evidence type="ECO:0000313" key="1">
    <source>
        <dbReference type="EMBL" id="KKN61320.1"/>
    </source>
</evidence>
<proteinExistence type="predicted"/>
<name>A0A0F9RY02_9ZZZZ</name>
<dbReference type="InterPro" id="IPR011050">
    <property type="entry name" value="Pectin_lyase_fold/virulence"/>
</dbReference>
<accession>A0A0F9RY02</accession>
<comment type="caution">
    <text evidence="1">The sequence shown here is derived from an EMBL/GenBank/DDBJ whole genome shotgun (WGS) entry which is preliminary data.</text>
</comment>
<protein>
    <submittedName>
        <fullName evidence="1">Uncharacterized protein</fullName>
    </submittedName>
</protein>
<dbReference type="InterPro" id="IPR006626">
    <property type="entry name" value="PbH1"/>
</dbReference>
<gene>
    <name evidence="1" type="ORF">LCGC14_0523110</name>
</gene>
<organism evidence="1">
    <name type="scientific">marine sediment metagenome</name>
    <dbReference type="NCBI Taxonomy" id="412755"/>
    <lineage>
        <taxon>unclassified sequences</taxon>
        <taxon>metagenomes</taxon>
        <taxon>ecological metagenomes</taxon>
    </lineage>
</organism>
<dbReference type="SUPFAM" id="SSF51126">
    <property type="entry name" value="Pectin lyase-like"/>
    <property type="match status" value="1"/>
</dbReference>
<dbReference type="SMART" id="SM00710">
    <property type="entry name" value="PbH1"/>
    <property type="match status" value="5"/>
</dbReference>
<reference evidence="1" key="1">
    <citation type="journal article" date="2015" name="Nature">
        <title>Complex archaea that bridge the gap between prokaryotes and eukaryotes.</title>
        <authorList>
            <person name="Spang A."/>
            <person name="Saw J.H."/>
            <person name="Jorgensen S.L."/>
            <person name="Zaremba-Niedzwiedzka K."/>
            <person name="Martijn J."/>
            <person name="Lind A.E."/>
            <person name="van Eijk R."/>
            <person name="Schleper C."/>
            <person name="Guy L."/>
            <person name="Ettema T.J."/>
        </authorList>
    </citation>
    <scope>NUCLEOTIDE SEQUENCE</scope>
</reference>
<sequence length="1767" mass="188147">MTVYPFEIDSDADIIRVDDNITEVGGEAINQSREAIFAIETELGVRPSGSVSSVAARLDASLNQDGTIKSSALTSVGLVTLPITNNQVSPTAGIQEIKLALDHSTSDLSTLIVANSALLNSLTAFANATDSDLNTHIAGGSLLTDGSAARHVASHIDLNGVPVDARDLSYTWGGLLNKAGTPRSALTVAQALDQINTDFVGHQNAIAGAHVASAVDVDTDEFLEIPQTVDTVQKFIDYVDEFEVITIADHRATSHANGVSKIGRITSNTLPDGYGQNVVPNTPVKTFLVRSPNIVPVDNISSGDDLVTFHPVDNSDFSFDAQFSQVNVGDIIRINYGSGFEASFKVDSVRFTPASEWVVRINGTNLVNNSDGYVSARIDRSLYDLDTVGILAVAAANATPTGSFDTILSSVIVAHPRSAMALGNGFDPGQLDASHYNLYLELYPSGNPSDRVVSMPVIDITGNLGVTPGRYTLESIVHETNKQLREIGYNFRFIAFAHEGNFGIMLADAISAVSFSITSGSISLGALGVGTFTNNVIGDAAATGFDALGLGNTHTDLASPAFGSTLLNTSVAQLPTKVIVPFKSRDYIVDGQRLEAFAPTWLATEDINKDGYWDGYISDRTVVGALTVETTYTVPLDLKPAGLKPGKTIVIQPAIPLTDANYFDVDYGRFIIKSVVFPPICAGVPAQTLITVINSLHASGSGTGFSSSPTFNVKLYFSEDSVDFNNEHIIAQTPTSLNYHRLHEIFVNSQGATFSHERARMTVQSESGALLRSDIWHIEDVSPKLRGYRDSTTTFNKFIRFYILSYDSGTGEYDGYIGQRAPSGNAILNAGPATRGRKEIPTRFYDETNVDFIDLTFVEESLTLASSIDVLPTAAPRYVDIEIFDTLKLNDDLLLLATVEVNWDPTSGQEIIQRVINRKQIGSIDEGKFTQSAVDFITAGDRALHENGIIRGFDFDFINTDNREIFYKGGMALVNGRMVAANAISVTIPEIAENPNSIDSIDWAVCVNEEGFLEPIIVTPTKQQFFAIENTSGSTYYVPSVTFTELVETRKDLVPIAVVTAAIASITITDSDVVDVRRIITDGGRSDLTLAPDGYVGQFDSFSKLENWANQYAAEGTLKVKVRGVFNLASSVTLGLTSPVIFEGDGATINVTADKGIILSDDVTFKNITFNYNPDVSGITFVSAADKINGTNGCIYSTGSRDGVTIEDCVFNSVLSATQRPPFISFELDQVTALPSHVLSNVSILRNKFNDSGSGAVTRQSAVAIVSLNSAATIEPVVIRHIRISDNICDKFQGIYVTQETESISGGAGEAEDPGIRAFDTVISGNNCGAIGVLTTSISSTETTFVATDRDSGIIVRDNTANLIGHMISSVGGSGVGTQILLAHATPFPAGHLEISSNHCNVIFVSATDNDVSANTYGGIVIDKNRVTATDPTFLNNWAPTNYFGASSTSGQLFGIFADDAADNKGNVIISNNMLHFGIFDAATYYFLTGISTSVSATITNNIIHNSLRTGGASIGIQAAATTAGLRQYYISGNRITRGSSTISNYIVLDTDNTRAMGTVVDNIFDSETVDGSSDDETITGTGTSPASNYADTFIVERNKNQTATVLILTSQGHWQSPPATLAPWTDITNLSVTSAGGLGGITNTHVGLVAAGTVSASSLDWVVSLENIIPVGTYVVTVAMTAYKASAAVSGTGDIELHSPPGSTTGTPTWDYGAQTLFDAIESVITTPDKSYKPGAGLALRLDNNSLAFSGVGTLNFSPVTVTYRW</sequence>